<feature type="domain" description="LIM zinc-binding" evidence="6">
    <location>
        <begin position="1"/>
        <end position="53"/>
    </location>
</feature>
<dbReference type="STRING" id="334426.A0A0R3Q0D7"/>
<name>A0A0R3Q0D7_ANGCS</name>
<evidence type="ECO:0000256" key="4">
    <source>
        <dbReference type="ARBA" id="ARBA00023038"/>
    </source>
</evidence>
<accession>A0A0R3Q0D7</accession>
<keyword evidence="2" id="KW-0677">Repeat</keyword>
<evidence type="ECO:0000259" key="6">
    <source>
        <dbReference type="PROSITE" id="PS50023"/>
    </source>
</evidence>
<dbReference type="WBParaSite" id="ACOC_0001237201-mRNA-1">
    <property type="protein sequence ID" value="ACOC_0001237201-mRNA-1"/>
    <property type="gene ID" value="ACOC_0001237201"/>
</dbReference>
<dbReference type="OrthoDB" id="25414at2759"/>
<proteinExistence type="predicted"/>
<dbReference type="GO" id="GO:0098609">
    <property type="term" value="P:cell-cell adhesion"/>
    <property type="evidence" value="ECO:0007669"/>
    <property type="project" value="TreeGrafter"/>
</dbReference>
<sequence length="182" mass="21344">MFDNEDRFSVNDCCYHQACFACEVCGRELRDQQFYLSGGRLYCKQDYLYSMDRKVDRCVECKEPIQDAVLTALNGKYHPSCFRCTACGMCLDGVQFALDKKNQAYCLPDYHDQFAPRCYRCKKPILPDERSRETVRIVALENNYHVDCYSCEVGKSFKYDGNSYSVEIDLSRYHIQKSYKNF</sequence>
<protein>
    <submittedName>
        <fullName evidence="9">LIM domain protein</fullName>
    </submittedName>
</protein>
<evidence type="ECO:0000256" key="5">
    <source>
        <dbReference type="PROSITE-ProRule" id="PRU00125"/>
    </source>
</evidence>
<dbReference type="AlphaFoldDB" id="A0A0R3Q0D7"/>
<dbReference type="GO" id="GO:0046872">
    <property type="term" value="F:metal ion binding"/>
    <property type="evidence" value="ECO:0007669"/>
    <property type="project" value="UniProtKB-KW"/>
</dbReference>
<keyword evidence="4 5" id="KW-0440">LIM domain</keyword>
<dbReference type="SUPFAM" id="SSF57716">
    <property type="entry name" value="Glucocorticoid receptor-like (DNA-binding domain)"/>
    <property type="match status" value="2"/>
</dbReference>
<evidence type="ECO:0000256" key="1">
    <source>
        <dbReference type="ARBA" id="ARBA00022723"/>
    </source>
</evidence>
<feature type="domain" description="LIM zinc-binding" evidence="6">
    <location>
        <begin position="56"/>
        <end position="116"/>
    </location>
</feature>
<reference evidence="7 8" key="2">
    <citation type="submission" date="2018-11" db="EMBL/GenBank/DDBJ databases">
        <authorList>
            <consortium name="Pathogen Informatics"/>
        </authorList>
    </citation>
    <scope>NUCLEOTIDE SEQUENCE [LARGE SCALE GENOMIC DNA]</scope>
    <source>
        <strain evidence="7 8">Costa Rica</strain>
    </source>
</reference>
<dbReference type="PANTHER" id="PTHR24207:SF2">
    <property type="entry name" value="ZYX102 PROTEIN"/>
    <property type="match status" value="1"/>
</dbReference>
<dbReference type="GO" id="GO:0001725">
    <property type="term" value="C:stress fiber"/>
    <property type="evidence" value="ECO:0007669"/>
    <property type="project" value="TreeGrafter"/>
</dbReference>
<dbReference type="Pfam" id="PF00412">
    <property type="entry name" value="LIM"/>
    <property type="match status" value="2"/>
</dbReference>
<dbReference type="SMART" id="SM00132">
    <property type="entry name" value="LIM"/>
    <property type="match status" value="3"/>
</dbReference>
<dbReference type="GO" id="GO:0005925">
    <property type="term" value="C:focal adhesion"/>
    <property type="evidence" value="ECO:0007669"/>
    <property type="project" value="TreeGrafter"/>
</dbReference>
<dbReference type="PANTHER" id="PTHR24207">
    <property type="entry name" value="ZYX102 PROTEIN"/>
    <property type="match status" value="1"/>
</dbReference>
<keyword evidence="1 5" id="KW-0479">Metal-binding</keyword>
<dbReference type="PROSITE" id="PS00478">
    <property type="entry name" value="LIM_DOMAIN_1"/>
    <property type="match status" value="1"/>
</dbReference>
<dbReference type="EMBL" id="UYYA01005009">
    <property type="protein sequence ID" value="VDM63958.1"/>
    <property type="molecule type" value="Genomic_DNA"/>
</dbReference>
<dbReference type="InterPro" id="IPR001781">
    <property type="entry name" value="Znf_LIM"/>
</dbReference>
<keyword evidence="8" id="KW-1185">Reference proteome</keyword>
<evidence type="ECO:0000313" key="9">
    <source>
        <dbReference type="WBParaSite" id="ACOC_0001237201-mRNA-1"/>
    </source>
</evidence>
<keyword evidence="3 5" id="KW-0862">Zinc</keyword>
<organism evidence="9">
    <name type="scientific">Angiostrongylus costaricensis</name>
    <name type="common">Nematode worm</name>
    <dbReference type="NCBI Taxonomy" id="334426"/>
    <lineage>
        <taxon>Eukaryota</taxon>
        <taxon>Metazoa</taxon>
        <taxon>Ecdysozoa</taxon>
        <taxon>Nematoda</taxon>
        <taxon>Chromadorea</taxon>
        <taxon>Rhabditida</taxon>
        <taxon>Rhabditina</taxon>
        <taxon>Rhabditomorpha</taxon>
        <taxon>Strongyloidea</taxon>
        <taxon>Metastrongylidae</taxon>
        <taxon>Angiostrongylus</taxon>
    </lineage>
</organism>
<gene>
    <name evidence="7" type="ORF">ACOC_LOCUS12373</name>
</gene>
<dbReference type="OMA" id="NDEEDHR"/>
<evidence type="ECO:0000313" key="7">
    <source>
        <dbReference type="EMBL" id="VDM63958.1"/>
    </source>
</evidence>
<evidence type="ECO:0000313" key="8">
    <source>
        <dbReference type="Proteomes" id="UP000267027"/>
    </source>
</evidence>
<evidence type="ECO:0000256" key="3">
    <source>
        <dbReference type="ARBA" id="ARBA00022833"/>
    </source>
</evidence>
<dbReference type="CDD" id="cd08368">
    <property type="entry name" value="LIM"/>
    <property type="match status" value="1"/>
</dbReference>
<dbReference type="Gene3D" id="2.10.110.10">
    <property type="entry name" value="Cysteine Rich Protein"/>
    <property type="match status" value="3"/>
</dbReference>
<evidence type="ECO:0000256" key="2">
    <source>
        <dbReference type="ARBA" id="ARBA00022737"/>
    </source>
</evidence>
<dbReference type="Proteomes" id="UP000267027">
    <property type="component" value="Unassembled WGS sequence"/>
</dbReference>
<dbReference type="PROSITE" id="PS50023">
    <property type="entry name" value="LIM_DOMAIN_2"/>
    <property type="match status" value="2"/>
</dbReference>
<reference evidence="9" key="1">
    <citation type="submission" date="2017-02" db="UniProtKB">
        <authorList>
            <consortium name="WormBaseParasite"/>
        </authorList>
    </citation>
    <scope>IDENTIFICATION</scope>
</reference>